<evidence type="ECO:0000313" key="7">
    <source>
        <dbReference type="EMBL" id="ACZ42580.1"/>
    </source>
</evidence>
<dbReference type="Gene3D" id="3.40.50.300">
    <property type="entry name" value="P-loop containing nucleotide triphosphate hydrolases"/>
    <property type="match status" value="1"/>
</dbReference>
<dbReference type="eggNOG" id="COG1703">
    <property type="taxonomic scope" value="Bacteria"/>
</dbReference>
<dbReference type="InterPro" id="IPR005129">
    <property type="entry name" value="GTPase_ArgK"/>
</dbReference>
<dbReference type="PANTHER" id="PTHR43087:SF1">
    <property type="entry name" value="LAO_AO TRANSPORT SYSTEM ATPASE"/>
    <property type="match status" value="1"/>
</dbReference>
<dbReference type="STRING" id="525904.Tter_1674"/>
<evidence type="ECO:0000256" key="3">
    <source>
        <dbReference type="ARBA" id="ARBA00022801"/>
    </source>
</evidence>
<keyword evidence="4" id="KW-0342">GTP-binding</keyword>
<keyword evidence="8" id="KW-1185">Reference proteome</keyword>
<reference evidence="8" key="1">
    <citation type="journal article" date="2010" name="Stand. Genomic Sci.">
        <title>Complete genome sequence of 'Thermobaculum terrenum' type strain (YNP1).</title>
        <authorList>
            <person name="Kiss H."/>
            <person name="Cleland D."/>
            <person name="Lapidus A."/>
            <person name="Lucas S."/>
            <person name="Glavina Del Rio T."/>
            <person name="Nolan M."/>
            <person name="Tice H."/>
            <person name="Han C."/>
            <person name="Goodwin L."/>
            <person name="Pitluck S."/>
            <person name="Liolios K."/>
            <person name="Ivanova N."/>
            <person name="Mavromatis K."/>
            <person name="Ovchinnikova G."/>
            <person name="Pati A."/>
            <person name="Chen A."/>
            <person name="Palaniappan K."/>
            <person name="Land M."/>
            <person name="Hauser L."/>
            <person name="Chang Y."/>
            <person name="Jeffries C."/>
            <person name="Lu M."/>
            <person name="Brettin T."/>
            <person name="Detter J."/>
            <person name="Goker M."/>
            <person name="Tindall B."/>
            <person name="Beck B."/>
            <person name="McDermott T."/>
            <person name="Woyke T."/>
            <person name="Bristow J."/>
            <person name="Eisen J."/>
            <person name="Markowitz V."/>
            <person name="Hugenholtz P."/>
            <person name="Kyrpides N."/>
            <person name="Klenk H."/>
            <person name="Cheng J."/>
        </authorList>
    </citation>
    <scope>NUCLEOTIDE SEQUENCE [LARGE SCALE GENOMIC DNA]</scope>
    <source>
        <strain evidence="8">ATCC BAA-798 / YNP1</strain>
    </source>
</reference>
<gene>
    <name evidence="7" type="ordered locus">Tter_1674</name>
</gene>
<feature type="domain" description="AAA+ ATPase" evidence="6">
    <location>
        <begin position="36"/>
        <end position="186"/>
    </location>
</feature>
<dbReference type="InterPro" id="IPR052040">
    <property type="entry name" value="GTPase/Isobutyryl-CoA_mutase"/>
</dbReference>
<dbReference type="NCBIfam" id="TIGR00750">
    <property type="entry name" value="lao"/>
    <property type="match status" value="1"/>
</dbReference>
<dbReference type="KEGG" id="ttr:Tter_1674"/>
<keyword evidence="3" id="KW-0378">Hydrolase</keyword>
<keyword evidence="2" id="KW-0547">Nucleotide-binding</keyword>
<dbReference type="InterPro" id="IPR003593">
    <property type="entry name" value="AAA+_ATPase"/>
</dbReference>
<proteinExistence type="inferred from homology"/>
<evidence type="ECO:0000256" key="1">
    <source>
        <dbReference type="ARBA" id="ARBA00009625"/>
    </source>
</evidence>
<sequence length="312" mass="33580">MLKGDRLAVARLISMIEDDAPQARAILSAIYPHTGRAHIVGITGPAGSGKSTITQELIREYRKRGLTVGVVAIDPSSSITGGAILGDRIRMLRMQSDPGVFIRSMATRGNLGGLTKSTRDVVRVLDASGKDVVIIETVGVGQDEVDIAKTAQTIVLVNMPGMGDDVQTIKAGILEIADILVINKADMPGVEELANNLRQMLSLSKPSPGGWKVPIKKTIATTGEGISELVDEIQKHKEYLYNSGEIANRAKSSIESEMILLLQEAVRNYGLIALQYPEVRDLIAKVVNRELEPRAAASTLLNFICSKLSSRS</sequence>
<dbReference type="GO" id="GO:0005525">
    <property type="term" value="F:GTP binding"/>
    <property type="evidence" value="ECO:0007669"/>
    <property type="project" value="UniProtKB-KW"/>
</dbReference>
<name>D1CCR5_THET1</name>
<dbReference type="EMBL" id="CP001825">
    <property type="protein sequence ID" value="ACZ42580.1"/>
    <property type="molecule type" value="Genomic_DNA"/>
</dbReference>
<evidence type="ECO:0000256" key="2">
    <source>
        <dbReference type="ARBA" id="ARBA00022741"/>
    </source>
</evidence>
<dbReference type="CDD" id="cd03114">
    <property type="entry name" value="MMAA-like"/>
    <property type="match status" value="1"/>
</dbReference>
<evidence type="ECO:0000256" key="5">
    <source>
        <dbReference type="ARBA" id="ARBA00023186"/>
    </source>
</evidence>
<dbReference type="SUPFAM" id="SSF52540">
    <property type="entry name" value="P-loop containing nucleoside triphosphate hydrolases"/>
    <property type="match status" value="1"/>
</dbReference>
<comment type="similarity">
    <text evidence="1">Belongs to the SIMIBI class G3E GTPase family. ArgK/MeaB subfamily.</text>
</comment>
<accession>D1CCR5</accession>
<organism evidence="7 8">
    <name type="scientific">Thermobaculum terrenum (strain ATCC BAA-798 / CCMEE 7001 / YNP1)</name>
    <dbReference type="NCBI Taxonomy" id="525904"/>
    <lineage>
        <taxon>Bacteria</taxon>
        <taxon>Bacillati</taxon>
        <taxon>Chloroflexota</taxon>
        <taxon>Chloroflexia</taxon>
        <taxon>Candidatus Thermobaculales</taxon>
        <taxon>Candidatus Thermobaculaceae</taxon>
        <taxon>Thermobaculum</taxon>
    </lineage>
</organism>
<dbReference type="Pfam" id="PF03308">
    <property type="entry name" value="MeaB"/>
    <property type="match status" value="1"/>
</dbReference>
<dbReference type="Proteomes" id="UP000000323">
    <property type="component" value="Chromosome 1"/>
</dbReference>
<protein>
    <submittedName>
        <fullName evidence="7">LAO/AO transport system ATPase</fullName>
    </submittedName>
</protein>
<dbReference type="InterPro" id="IPR027417">
    <property type="entry name" value="P-loop_NTPase"/>
</dbReference>
<dbReference type="SMART" id="SM00382">
    <property type="entry name" value="AAA"/>
    <property type="match status" value="1"/>
</dbReference>
<evidence type="ECO:0000313" key="8">
    <source>
        <dbReference type="Proteomes" id="UP000000323"/>
    </source>
</evidence>
<dbReference type="GO" id="GO:0003924">
    <property type="term" value="F:GTPase activity"/>
    <property type="evidence" value="ECO:0007669"/>
    <property type="project" value="InterPro"/>
</dbReference>
<evidence type="ECO:0000256" key="4">
    <source>
        <dbReference type="ARBA" id="ARBA00023134"/>
    </source>
</evidence>
<dbReference type="PANTHER" id="PTHR43087">
    <property type="entry name" value="LYSINE/ARGININE/ORNITHINE TRANSPORT SYSTEM KINASE"/>
    <property type="match status" value="1"/>
</dbReference>
<dbReference type="AlphaFoldDB" id="D1CCR5"/>
<dbReference type="HOGENOM" id="CLU_043725_1_0_0"/>
<keyword evidence="5" id="KW-0143">Chaperone</keyword>
<evidence type="ECO:0000259" key="6">
    <source>
        <dbReference type="SMART" id="SM00382"/>
    </source>
</evidence>